<organism evidence="1 2">
    <name type="scientific">Dallia pectoralis</name>
    <name type="common">Alaska blackfish</name>
    <dbReference type="NCBI Taxonomy" id="75939"/>
    <lineage>
        <taxon>Eukaryota</taxon>
        <taxon>Metazoa</taxon>
        <taxon>Chordata</taxon>
        <taxon>Craniata</taxon>
        <taxon>Vertebrata</taxon>
        <taxon>Euteleostomi</taxon>
        <taxon>Actinopterygii</taxon>
        <taxon>Neopterygii</taxon>
        <taxon>Teleostei</taxon>
        <taxon>Protacanthopterygii</taxon>
        <taxon>Esociformes</taxon>
        <taxon>Umbridae</taxon>
        <taxon>Dallia</taxon>
    </lineage>
</organism>
<evidence type="ECO:0000313" key="2">
    <source>
        <dbReference type="Proteomes" id="UP001157502"/>
    </source>
</evidence>
<name>A0ACC2FJ53_DALPE</name>
<comment type="caution">
    <text evidence="1">The sequence shown here is derived from an EMBL/GenBank/DDBJ whole genome shotgun (WGS) entry which is preliminary data.</text>
</comment>
<reference evidence="1" key="1">
    <citation type="submission" date="2021-05" db="EMBL/GenBank/DDBJ databases">
        <authorList>
            <person name="Pan Q."/>
            <person name="Jouanno E."/>
            <person name="Zahm M."/>
            <person name="Klopp C."/>
            <person name="Cabau C."/>
            <person name="Louis A."/>
            <person name="Berthelot C."/>
            <person name="Parey E."/>
            <person name="Roest Crollius H."/>
            <person name="Montfort J."/>
            <person name="Robinson-Rechavi M."/>
            <person name="Bouchez O."/>
            <person name="Lampietro C."/>
            <person name="Lopez Roques C."/>
            <person name="Donnadieu C."/>
            <person name="Postlethwait J."/>
            <person name="Bobe J."/>
            <person name="Dillon D."/>
            <person name="Chandos A."/>
            <person name="von Hippel F."/>
            <person name="Guiguen Y."/>
        </authorList>
    </citation>
    <scope>NUCLEOTIDE SEQUENCE</scope>
    <source>
        <strain evidence="1">YG-Jan2019</strain>
    </source>
</reference>
<dbReference type="EMBL" id="CM055754">
    <property type="protein sequence ID" value="KAJ7991323.1"/>
    <property type="molecule type" value="Genomic_DNA"/>
</dbReference>
<proteinExistence type="predicted"/>
<protein>
    <submittedName>
        <fullName evidence="1">Uncharacterized protein</fullName>
    </submittedName>
</protein>
<gene>
    <name evidence="1" type="ORF">DPEC_G00296130</name>
</gene>
<accession>A0ACC2FJ53</accession>
<evidence type="ECO:0000313" key="1">
    <source>
        <dbReference type="EMBL" id="KAJ7991323.1"/>
    </source>
</evidence>
<keyword evidence="2" id="KW-1185">Reference proteome</keyword>
<dbReference type="Proteomes" id="UP001157502">
    <property type="component" value="Chromosome 27"/>
</dbReference>
<sequence>MVRQVKLELLEPQVPEVLLGLLGLQVHLALKDTLVSQAHLAQLDWPLGESLAHKVLLGPLVLMVRMEVKALPDLQVLLVLQVPGVYYFSYTIHVNGAHALVALYKNDKSVIFSYDEYNKGFLDQMSGSTVLLLDVNDTVYLQIPDEEANGVFAAENVHCTFSGFLIAST</sequence>